<sequence length="226" mass="26028">MKLNKEQLQQINAFINKRGFTYYDLKLEILDHMACKVEELMTADDKISLDHAISMAHGEFGVHGFSVFEDAMKSSLQKRYYKLFFTTFLSYLKPVYLPIYAGTIYLMHWLAVRFNSAELVLDIAWGMVFVLFLAYLLTNYLRERRFKGMLTNQMGGFAAVMINIPLQLFIYLPGKDSDLSQGTAGILMGAFLVFSIITYLCLQHMKNTVLDACRKLEEQYRLTVGS</sequence>
<feature type="transmembrane region" description="Helical" evidence="1">
    <location>
        <begin position="123"/>
        <end position="142"/>
    </location>
</feature>
<feature type="transmembrane region" description="Helical" evidence="1">
    <location>
        <begin position="83"/>
        <end position="111"/>
    </location>
</feature>
<keyword evidence="1" id="KW-0472">Membrane</keyword>
<reference evidence="2" key="1">
    <citation type="submission" date="2020-10" db="EMBL/GenBank/DDBJ databases">
        <title>Mucilaginibacter mali sp. nov., isolated from rhizosphere soil of apple orchard.</title>
        <authorList>
            <person name="Lee J.-S."/>
            <person name="Kim H.S."/>
            <person name="Kim J.-S."/>
        </authorList>
    </citation>
    <scope>NUCLEOTIDE SEQUENCE</scope>
    <source>
        <strain evidence="2">KCTC 22746</strain>
    </source>
</reference>
<keyword evidence="1" id="KW-1133">Transmembrane helix</keyword>
<keyword evidence="1" id="KW-0812">Transmembrane</keyword>
<evidence type="ECO:0000313" key="3">
    <source>
        <dbReference type="Proteomes" id="UP000622475"/>
    </source>
</evidence>
<organism evidence="2 3">
    <name type="scientific">Mucilaginibacter myungsuensis</name>
    <dbReference type="NCBI Taxonomy" id="649104"/>
    <lineage>
        <taxon>Bacteria</taxon>
        <taxon>Pseudomonadati</taxon>
        <taxon>Bacteroidota</taxon>
        <taxon>Sphingobacteriia</taxon>
        <taxon>Sphingobacteriales</taxon>
        <taxon>Sphingobacteriaceae</taxon>
        <taxon>Mucilaginibacter</taxon>
    </lineage>
</organism>
<feature type="transmembrane region" description="Helical" evidence="1">
    <location>
        <begin position="184"/>
        <end position="202"/>
    </location>
</feature>
<comment type="caution">
    <text evidence="2">The sequence shown here is derived from an EMBL/GenBank/DDBJ whole genome shotgun (WGS) entry which is preliminary data.</text>
</comment>
<dbReference type="AlphaFoldDB" id="A0A929PWQ2"/>
<evidence type="ECO:0000313" key="2">
    <source>
        <dbReference type="EMBL" id="MBE9662374.1"/>
    </source>
</evidence>
<dbReference type="Proteomes" id="UP000622475">
    <property type="component" value="Unassembled WGS sequence"/>
</dbReference>
<feature type="transmembrane region" description="Helical" evidence="1">
    <location>
        <begin position="154"/>
        <end position="172"/>
    </location>
</feature>
<dbReference type="EMBL" id="JADFFL010000003">
    <property type="protein sequence ID" value="MBE9662374.1"/>
    <property type="molecule type" value="Genomic_DNA"/>
</dbReference>
<gene>
    <name evidence="2" type="ORF">IRJ16_10805</name>
</gene>
<name>A0A929PWQ2_9SPHI</name>
<protein>
    <submittedName>
        <fullName evidence="2">Uncharacterized protein</fullName>
    </submittedName>
</protein>
<accession>A0A929PWQ2</accession>
<proteinExistence type="predicted"/>
<evidence type="ECO:0000256" key="1">
    <source>
        <dbReference type="SAM" id="Phobius"/>
    </source>
</evidence>
<keyword evidence="3" id="KW-1185">Reference proteome</keyword>
<dbReference type="RefSeq" id="WP_194111544.1">
    <property type="nucleotide sequence ID" value="NZ_JADFFL010000003.1"/>
</dbReference>